<dbReference type="Pfam" id="PF08818">
    <property type="entry name" value="DUF1801"/>
    <property type="match status" value="1"/>
</dbReference>
<organism evidence="2 3">
    <name type="scientific">Nitratireductor arenosus</name>
    <dbReference type="NCBI Taxonomy" id="2682096"/>
    <lineage>
        <taxon>Bacteria</taxon>
        <taxon>Pseudomonadati</taxon>
        <taxon>Pseudomonadota</taxon>
        <taxon>Alphaproteobacteria</taxon>
        <taxon>Hyphomicrobiales</taxon>
        <taxon>Phyllobacteriaceae</taxon>
        <taxon>Nitratireductor</taxon>
    </lineage>
</organism>
<dbReference type="AlphaFoldDB" id="A0A844QE52"/>
<dbReference type="RefSeq" id="WP_156712526.1">
    <property type="nucleotide sequence ID" value="NZ_WPHG01000002.1"/>
</dbReference>
<sequence length="143" mass="16018">MAGNMTVQTGASVEDFLSSVEQDRRRREGFDMLDLMAEATGFEPRMWGPSIVGYGRYAYRYESGHSGQSFLTGFSPRKSALTVYIMPGFGRYGDELARLGRHRHSVSCLYLANLANNDRAVLADMVRDSVSRMKAKYPDWSAA</sequence>
<proteinExistence type="predicted"/>
<dbReference type="EMBL" id="WPHG01000002">
    <property type="protein sequence ID" value="MVA97582.1"/>
    <property type="molecule type" value="Genomic_DNA"/>
</dbReference>
<feature type="domain" description="YdhG-like" evidence="1">
    <location>
        <begin position="26"/>
        <end position="129"/>
    </location>
</feature>
<evidence type="ECO:0000259" key="1">
    <source>
        <dbReference type="Pfam" id="PF08818"/>
    </source>
</evidence>
<evidence type="ECO:0000313" key="2">
    <source>
        <dbReference type="EMBL" id="MVA97582.1"/>
    </source>
</evidence>
<comment type="caution">
    <text evidence="2">The sequence shown here is derived from an EMBL/GenBank/DDBJ whole genome shotgun (WGS) entry which is preliminary data.</text>
</comment>
<accession>A0A844QE52</accession>
<gene>
    <name evidence="2" type="ORF">GN330_10025</name>
</gene>
<evidence type="ECO:0000313" key="3">
    <source>
        <dbReference type="Proteomes" id="UP000463224"/>
    </source>
</evidence>
<protein>
    <submittedName>
        <fullName evidence="2">DUF1801 domain-containing protein</fullName>
    </submittedName>
</protein>
<reference evidence="2 3" key="1">
    <citation type="submission" date="2019-12" db="EMBL/GenBank/DDBJ databases">
        <title>Nitratireductor arenosus sp. nov., Isolated from sea sand, Jeju island, South Korea.</title>
        <authorList>
            <person name="Kim W."/>
        </authorList>
    </citation>
    <scope>NUCLEOTIDE SEQUENCE [LARGE SCALE GENOMIC DNA]</scope>
    <source>
        <strain evidence="2 3">CAU 1489</strain>
    </source>
</reference>
<dbReference type="Proteomes" id="UP000463224">
    <property type="component" value="Unassembled WGS sequence"/>
</dbReference>
<keyword evidence="3" id="KW-1185">Reference proteome</keyword>
<name>A0A844QE52_9HYPH</name>
<dbReference type="InterPro" id="IPR014922">
    <property type="entry name" value="YdhG-like"/>
</dbReference>